<keyword evidence="1" id="KW-1133">Transmembrane helix</keyword>
<dbReference type="Pfam" id="PF20151">
    <property type="entry name" value="DUF6533"/>
    <property type="match status" value="1"/>
</dbReference>
<evidence type="ECO:0000313" key="3">
    <source>
        <dbReference type="EMBL" id="KIK03666.1"/>
    </source>
</evidence>
<keyword evidence="1" id="KW-0812">Transmembrane</keyword>
<evidence type="ECO:0000256" key="1">
    <source>
        <dbReference type="SAM" id="Phobius"/>
    </source>
</evidence>
<reference evidence="4" key="2">
    <citation type="submission" date="2015-01" db="EMBL/GenBank/DDBJ databases">
        <title>Evolutionary Origins and Diversification of the Mycorrhizal Mutualists.</title>
        <authorList>
            <consortium name="DOE Joint Genome Institute"/>
            <consortium name="Mycorrhizal Genomics Consortium"/>
            <person name="Kohler A."/>
            <person name="Kuo A."/>
            <person name="Nagy L.G."/>
            <person name="Floudas D."/>
            <person name="Copeland A."/>
            <person name="Barry K.W."/>
            <person name="Cichocki N."/>
            <person name="Veneault-Fourrey C."/>
            <person name="LaButti K."/>
            <person name="Lindquist E.A."/>
            <person name="Lipzen A."/>
            <person name="Lundell T."/>
            <person name="Morin E."/>
            <person name="Murat C."/>
            <person name="Riley R."/>
            <person name="Ohm R."/>
            <person name="Sun H."/>
            <person name="Tunlid A."/>
            <person name="Henrissat B."/>
            <person name="Grigoriev I.V."/>
            <person name="Hibbett D.S."/>
            <person name="Martin F."/>
        </authorList>
    </citation>
    <scope>NUCLEOTIDE SEQUENCE [LARGE SCALE GENOMIC DNA]</scope>
    <source>
        <strain evidence="4">LaAM-08-1</strain>
    </source>
</reference>
<dbReference type="InterPro" id="IPR045340">
    <property type="entry name" value="DUF6533"/>
</dbReference>
<feature type="transmembrane region" description="Helical" evidence="1">
    <location>
        <begin position="142"/>
        <end position="161"/>
    </location>
</feature>
<dbReference type="OrthoDB" id="3341843at2759"/>
<organism evidence="3 4">
    <name type="scientific">Laccaria amethystina LaAM-08-1</name>
    <dbReference type="NCBI Taxonomy" id="1095629"/>
    <lineage>
        <taxon>Eukaryota</taxon>
        <taxon>Fungi</taxon>
        <taxon>Dikarya</taxon>
        <taxon>Basidiomycota</taxon>
        <taxon>Agaricomycotina</taxon>
        <taxon>Agaricomycetes</taxon>
        <taxon>Agaricomycetidae</taxon>
        <taxon>Agaricales</taxon>
        <taxon>Agaricineae</taxon>
        <taxon>Hydnangiaceae</taxon>
        <taxon>Laccaria</taxon>
    </lineage>
</organism>
<feature type="transmembrane region" description="Helical" evidence="1">
    <location>
        <begin position="90"/>
        <end position="108"/>
    </location>
</feature>
<reference evidence="3 4" key="1">
    <citation type="submission" date="2014-04" db="EMBL/GenBank/DDBJ databases">
        <authorList>
            <consortium name="DOE Joint Genome Institute"/>
            <person name="Kuo A."/>
            <person name="Kohler A."/>
            <person name="Nagy L.G."/>
            <person name="Floudas D."/>
            <person name="Copeland A."/>
            <person name="Barry K.W."/>
            <person name="Cichocki N."/>
            <person name="Veneault-Fourrey C."/>
            <person name="LaButti K."/>
            <person name="Lindquist E.A."/>
            <person name="Lipzen A."/>
            <person name="Lundell T."/>
            <person name="Morin E."/>
            <person name="Murat C."/>
            <person name="Sun H."/>
            <person name="Tunlid A."/>
            <person name="Henrissat B."/>
            <person name="Grigoriev I.V."/>
            <person name="Hibbett D.S."/>
            <person name="Martin F."/>
            <person name="Nordberg H.P."/>
            <person name="Cantor M.N."/>
            <person name="Hua S.X."/>
        </authorList>
    </citation>
    <scope>NUCLEOTIDE SEQUENCE [LARGE SCALE GENOMIC DNA]</scope>
    <source>
        <strain evidence="3 4">LaAM-08-1</strain>
    </source>
</reference>
<feature type="domain" description="DUF6533" evidence="2">
    <location>
        <begin position="1"/>
        <end position="35"/>
    </location>
</feature>
<feature type="transmembrane region" description="Helical" evidence="1">
    <location>
        <begin position="24"/>
        <end position="43"/>
    </location>
</feature>
<dbReference type="AlphaFoldDB" id="A0A0C9XFG6"/>
<name>A0A0C9XFG6_9AGAR</name>
<gene>
    <name evidence="3" type="ORF">K443DRAFT_94714</name>
</gene>
<sequence length="275" mass="31310">YDYLLNVNREVTLISYSPWTYTKILYFVVRYLPFVDIVFLLRLQLVIGLRKDDCAWLFPAVSWVTTVSTFSAEIIMMIRTWAVWQRDKRIAIVFRALCCVYIGLSARGNVRFVNSIVLADPPYPGFRGCMVLGAANSLTDTYTILVVMEFLVLLFMAMSAIRTFRKGGGTSRLSQIIHRDGILFYMYLLAGSIAKVVFLIVSPLDLHFSFVPICMVLYSSLTCRVLLNIREVACSGHGRESGATTQLHDYTLPLAFHSRTQDTIETEAEQRVVQR</sequence>
<dbReference type="Proteomes" id="UP000054477">
    <property type="component" value="Unassembled WGS sequence"/>
</dbReference>
<dbReference type="STRING" id="1095629.A0A0C9XFG6"/>
<dbReference type="HOGENOM" id="CLU_035509_11_3_1"/>
<feature type="non-terminal residue" evidence="3">
    <location>
        <position position="275"/>
    </location>
</feature>
<keyword evidence="4" id="KW-1185">Reference proteome</keyword>
<keyword evidence="1" id="KW-0472">Membrane</keyword>
<feature type="transmembrane region" description="Helical" evidence="1">
    <location>
        <begin position="207"/>
        <end position="227"/>
    </location>
</feature>
<feature type="transmembrane region" description="Helical" evidence="1">
    <location>
        <begin position="182"/>
        <end position="201"/>
    </location>
</feature>
<accession>A0A0C9XFG6</accession>
<protein>
    <recommendedName>
        <fullName evidence="2">DUF6533 domain-containing protein</fullName>
    </recommendedName>
</protein>
<feature type="transmembrane region" description="Helical" evidence="1">
    <location>
        <begin position="55"/>
        <end position="78"/>
    </location>
</feature>
<dbReference type="EMBL" id="KN838577">
    <property type="protein sequence ID" value="KIK03666.1"/>
    <property type="molecule type" value="Genomic_DNA"/>
</dbReference>
<evidence type="ECO:0000259" key="2">
    <source>
        <dbReference type="Pfam" id="PF20151"/>
    </source>
</evidence>
<evidence type="ECO:0000313" key="4">
    <source>
        <dbReference type="Proteomes" id="UP000054477"/>
    </source>
</evidence>
<proteinExistence type="predicted"/>